<name>A0A1I7ZYC3_9BILA</name>
<keyword evidence="2" id="KW-1185">Reference proteome</keyword>
<sequence length="196" mass="23274">MPHRRMFPKHPLLHDREFENPPKSSVPTSRGGRPIKHETLRASEMQMFSSPRDLHKATTRRRIMDAAIIPREETRPAPEVKKTPFCDVGLDISETRLMASQGLKWAMWWTRVLTKTKRLFASGSLDGDLCCESDVLDYRELGEERSWDMKVEDLARQAYWNKHIRTNKKKKAYDRRDIERRLPGIPFKWILRKRKY</sequence>
<accession>A0A1I7ZYC3</accession>
<evidence type="ECO:0000313" key="3">
    <source>
        <dbReference type="WBParaSite" id="L893_g31130.t1"/>
    </source>
</evidence>
<dbReference type="AlphaFoldDB" id="A0A1I7ZYC3"/>
<evidence type="ECO:0000313" key="2">
    <source>
        <dbReference type="Proteomes" id="UP000095287"/>
    </source>
</evidence>
<proteinExistence type="predicted"/>
<dbReference type="WBParaSite" id="L893_g31130.t1">
    <property type="protein sequence ID" value="L893_g31130.t1"/>
    <property type="gene ID" value="L893_g31130"/>
</dbReference>
<reference evidence="3" key="1">
    <citation type="submission" date="2016-11" db="UniProtKB">
        <authorList>
            <consortium name="WormBaseParasite"/>
        </authorList>
    </citation>
    <scope>IDENTIFICATION</scope>
</reference>
<evidence type="ECO:0000256" key="1">
    <source>
        <dbReference type="SAM" id="MobiDB-lite"/>
    </source>
</evidence>
<dbReference type="Proteomes" id="UP000095287">
    <property type="component" value="Unplaced"/>
</dbReference>
<organism evidence="2 3">
    <name type="scientific">Steinernema glaseri</name>
    <dbReference type="NCBI Taxonomy" id="37863"/>
    <lineage>
        <taxon>Eukaryota</taxon>
        <taxon>Metazoa</taxon>
        <taxon>Ecdysozoa</taxon>
        <taxon>Nematoda</taxon>
        <taxon>Chromadorea</taxon>
        <taxon>Rhabditida</taxon>
        <taxon>Tylenchina</taxon>
        <taxon>Panagrolaimomorpha</taxon>
        <taxon>Strongyloidoidea</taxon>
        <taxon>Steinernematidae</taxon>
        <taxon>Steinernema</taxon>
    </lineage>
</organism>
<feature type="region of interest" description="Disordered" evidence="1">
    <location>
        <begin position="1"/>
        <end position="35"/>
    </location>
</feature>
<protein>
    <submittedName>
        <fullName evidence="3">Uncharacterized protein</fullName>
    </submittedName>
</protein>